<organism evidence="9">
    <name type="scientific">Spodoptera frugiperda</name>
    <name type="common">Fall armyworm</name>
    <dbReference type="NCBI Taxonomy" id="7108"/>
    <lineage>
        <taxon>Eukaryota</taxon>
        <taxon>Metazoa</taxon>
        <taxon>Ecdysozoa</taxon>
        <taxon>Arthropoda</taxon>
        <taxon>Hexapoda</taxon>
        <taxon>Insecta</taxon>
        <taxon>Pterygota</taxon>
        <taxon>Neoptera</taxon>
        <taxon>Endopterygota</taxon>
        <taxon>Lepidoptera</taxon>
        <taxon>Glossata</taxon>
        <taxon>Ditrysia</taxon>
        <taxon>Noctuoidea</taxon>
        <taxon>Noctuidae</taxon>
        <taxon>Amphipyrinae</taxon>
        <taxon>Spodoptera</taxon>
    </lineage>
</organism>
<dbReference type="AlphaFoldDB" id="A0A2H1VYD5"/>
<gene>
    <name evidence="9" type="ORF">SFRICE_001107</name>
</gene>
<protein>
    <recommendedName>
        <fullName evidence="5">Mitochondrial cardiolipin hydrolase</fullName>
    </recommendedName>
    <alternativeName>
        <fullName evidence="6">Mitochondrial phospholipase</fullName>
    </alternativeName>
</protein>
<proteinExistence type="inferred from homology"/>
<dbReference type="GO" id="GO:0016891">
    <property type="term" value="F:RNA endonuclease activity producing 5'-phosphomonoesters, hydrolytic mechanism"/>
    <property type="evidence" value="ECO:0007669"/>
    <property type="project" value="TreeGrafter"/>
</dbReference>
<name>A0A2H1VYD5_SPOFR</name>
<evidence type="ECO:0000256" key="3">
    <source>
        <dbReference type="ARBA" id="ARBA00023098"/>
    </source>
</evidence>
<evidence type="ECO:0000256" key="2">
    <source>
        <dbReference type="ARBA" id="ARBA00022963"/>
    </source>
</evidence>
<reference evidence="9" key="1">
    <citation type="submission" date="2016-07" db="EMBL/GenBank/DDBJ databases">
        <authorList>
            <person name="Bretaudeau A."/>
        </authorList>
    </citation>
    <scope>NUCLEOTIDE SEQUENCE</scope>
    <source>
        <strain evidence="9">Rice</strain>
        <tissue evidence="9">Whole body</tissue>
    </source>
</reference>
<keyword evidence="2" id="KW-0442">Lipid degradation</keyword>
<dbReference type="Gene3D" id="3.30.870.10">
    <property type="entry name" value="Endonuclease Chain A"/>
    <property type="match status" value="1"/>
</dbReference>
<dbReference type="GO" id="GO:0016042">
    <property type="term" value="P:lipid catabolic process"/>
    <property type="evidence" value="ECO:0007669"/>
    <property type="project" value="UniProtKB-KW"/>
</dbReference>
<keyword evidence="1" id="KW-0378">Hydrolase</keyword>
<dbReference type="PANTHER" id="PTHR43856:SF1">
    <property type="entry name" value="MITOCHONDRIAL CARDIOLIPIN HYDROLASE"/>
    <property type="match status" value="1"/>
</dbReference>
<evidence type="ECO:0000256" key="6">
    <source>
        <dbReference type="ARBA" id="ARBA00043167"/>
    </source>
</evidence>
<dbReference type="InterPro" id="IPR051406">
    <property type="entry name" value="PLD_domain"/>
</dbReference>
<dbReference type="EMBL" id="ODYU01005213">
    <property type="protein sequence ID" value="SOQ45851.1"/>
    <property type="molecule type" value="Genomic_DNA"/>
</dbReference>
<evidence type="ECO:0000256" key="7">
    <source>
        <dbReference type="SAM" id="MobiDB-lite"/>
    </source>
</evidence>
<dbReference type="SUPFAM" id="SSF56024">
    <property type="entry name" value="Phospholipase D/nuclease"/>
    <property type="match status" value="1"/>
</dbReference>
<feature type="compositionally biased region" description="Basic and acidic residues" evidence="7">
    <location>
        <begin position="230"/>
        <end position="239"/>
    </location>
</feature>
<accession>A0A2H1VYD5</accession>
<evidence type="ECO:0000259" key="8">
    <source>
        <dbReference type="Pfam" id="PF13091"/>
    </source>
</evidence>
<sequence>MFLNPRILSSAAAIAITCAVSAAAYYYKSRNAVEINEVMVFCKLQLNAYNYFDKLISYVEAAKKSVNVCMPSIHNPAIQSRLVALIKKKNITVRIIIDRSGYNDSTDFFINELIEAGAEIKCNVTEPIYKMQHKFCIVDDKVLMTGTLDWGNDLTADHWNYVYITSKPQLVEPVKREFYQMWDLFSGDLSQVDKPSAQDSDTEFADARNSNSELENMEIVEMQNELEGDSESRTNREETPDIVII</sequence>
<evidence type="ECO:0000256" key="4">
    <source>
        <dbReference type="ARBA" id="ARBA00038012"/>
    </source>
</evidence>
<dbReference type="GO" id="GO:0005739">
    <property type="term" value="C:mitochondrion"/>
    <property type="evidence" value="ECO:0007669"/>
    <property type="project" value="TreeGrafter"/>
</dbReference>
<feature type="region of interest" description="Disordered" evidence="7">
    <location>
        <begin position="194"/>
        <end position="245"/>
    </location>
</feature>
<evidence type="ECO:0000313" key="9">
    <source>
        <dbReference type="EMBL" id="SOQ45851.1"/>
    </source>
</evidence>
<keyword evidence="3" id="KW-0443">Lipid metabolism</keyword>
<dbReference type="InterPro" id="IPR025202">
    <property type="entry name" value="PLD-like_dom"/>
</dbReference>
<evidence type="ECO:0000256" key="5">
    <source>
        <dbReference type="ARBA" id="ARBA00040549"/>
    </source>
</evidence>
<dbReference type="GO" id="GO:0034587">
    <property type="term" value="P:piRNA processing"/>
    <property type="evidence" value="ECO:0007669"/>
    <property type="project" value="TreeGrafter"/>
</dbReference>
<dbReference type="PANTHER" id="PTHR43856">
    <property type="entry name" value="CARDIOLIPIN HYDROLASE"/>
    <property type="match status" value="1"/>
</dbReference>
<feature type="domain" description="Phospholipase D-like" evidence="8">
    <location>
        <begin position="55"/>
        <end position="182"/>
    </location>
</feature>
<evidence type="ECO:0000256" key="1">
    <source>
        <dbReference type="ARBA" id="ARBA00022801"/>
    </source>
</evidence>
<dbReference type="Pfam" id="PF13091">
    <property type="entry name" value="PLDc_2"/>
    <property type="match status" value="1"/>
</dbReference>
<comment type="similarity">
    <text evidence="4">Belongs to the phospholipase D family. MitoPLD/Zucchini subfamily.</text>
</comment>